<dbReference type="InterPro" id="IPR018392">
    <property type="entry name" value="LysM"/>
</dbReference>
<feature type="transmembrane region" description="Helical" evidence="1">
    <location>
        <begin position="12"/>
        <end position="31"/>
    </location>
</feature>
<keyword evidence="1" id="KW-0472">Membrane</keyword>
<dbReference type="EMBL" id="CP121687">
    <property type="protein sequence ID" value="WZL70301.1"/>
    <property type="molecule type" value="Genomic_DNA"/>
</dbReference>
<keyword evidence="1" id="KW-1133">Transmembrane helix</keyword>
<dbReference type="Gene3D" id="3.10.350.10">
    <property type="entry name" value="LysM domain"/>
    <property type="match status" value="1"/>
</dbReference>
<evidence type="ECO:0000259" key="2">
    <source>
        <dbReference type="PROSITE" id="PS51782"/>
    </source>
</evidence>
<evidence type="ECO:0000313" key="3">
    <source>
        <dbReference type="EMBL" id="WZL70301.1"/>
    </source>
</evidence>
<keyword evidence="4" id="KW-1185">Reference proteome</keyword>
<organism evidence="3 4">
    <name type="scientific">Defluviitalea saccharophila</name>
    <dbReference type="NCBI Taxonomy" id="879970"/>
    <lineage>
        <taxon>Bacteria</taxon>
        <taxon>Bacillati</taxon>
        <taxon>Bacillota</taxon>
        <taxon>Clostridia</taxon>
        <taxon>Lachnospirales</taxon>
        <taxon>Defluviitaleaceae</taxon>
        <taxon>Defluviitalea</taxon>
    </lineage>
</organism>
<dbReference type="Pfam" id="PF01476">
    <property type="entry name" value="LysM"/>
    <property type="match status" value="1"/>
</dbReference>
<reference evidence="3 4" key="1">
    <citation type="submission" date="2023-03" db="EMBL/GenBank/DDBJ databases">
        <title>Novel Species.</title>
        <authorList>
            <person name="Ma S."/>
        </authorList>
    </citation>
    <scope>NUCLEOTIDE SEQUENCE [LARGE SCALE GENOMIC DNA]</scope>
    <source>
        <strain evidence="3 4">LIND6LT2</strain>
    </source>
</reference>
<dbReference type="Proteomes" id="UP001486565">
    <property type="component" value="Chromosome"/>
</dbReference>
<dbReference type="SMART" id="SM00257">
    <property type="entry name" value="LysM"/>
    <property type="match status" value="1"/>
</dbReference>
<evidence type="ECO:0000313" key="4">
    <source>
        <dbReference type="Proteomes" id="UP001486565"/>
    </source>
</evidence>
<dbReference type="InterPro" id="IPR036779">
    <property type="entry name" value="LysM_dom_sf"/>
</dbReference>
<gene>
    <name evidence="3" type="ORF">QBE51_01870</name>
</gene>
<keyword evidence="1" id="KW-0812">Transmembrane</keyword>
<evidence type="ECO:0000256" key="1">
    <source>
        <dbReference type="SAM" id="Phobius"/>
    </source>
</evidence>
<name>A0ABZ2Y6R0_9FIRM</name>
<proteinExistence type="predicted"/>
<accession>A0ABZ2Y6R0</accession>
<dbReference type="CDD" id="cd00118">
    <property type="entry name" value="LysM"/>
    <property type="match status" value="1"/>
</dbReference>
<dbReference type="RefSeq" id="WP_341877264.1">
    <property type="nucleotide sequence ID" value="NZ_CP121687.1"/>
</dbReference>
<dbReference type="PROSITE" id="PS51782">
    <property type="entry name" value="LYSM"/>
    <property type="match status" value="1"/>
</dbReference>
<protein>
    <submittedName>
        <fullName evidence="3">LysM peptidoglycan-binding domain-containing protein</fullName>
    </submittedName>
</protein>
<dbReference type="SUPFAM" id="SSF54106">
    <property type="entry name" value="LysM domain"/>
    <property type="match status" value="1"/>
</dbReference>
<sequence length="105" mass="12568">MLKKKSFEKYRFILLIIFFICVFQLISGIMYSSTGKEYNRKNPVQKYEEVHIQKGDTLWEIAKKYKPNHQNIKQYVSSIKEFNHMKSDKLYAGEKIIIPIYKSIP</sequence>
<feature type="domain" description="LysM" evidence="2">
    <location>
        <begin position="48"/>
        <end position="98"/>
    </location>
</feature>